<dbReference type="Pfam" id="PF00849">
    <property type="entry name" value="PseudoU_synth_2"/>
    <property type="match status" value="1"/>
</dbReference>
<accession>A0A5R9IS43</accession>
<dbReference type="InterPro" id="IPR050188">
    <property type="entry name" value="RluA_PseudoU_synthase"/>
</dbReference>
<name>A0A5R9IS43_9GAMM</name>
<dbReference type="AlphaFoldDB" id="A0A5R9IS43"/>
<gene>
    <name evidence="3" type="ORF">FE810_05115</name>
</gene>
<comment type="caution">
    <text evidence="3">The sequence shown here is derived from an EMBL/GenBank/DDBJ whole genome shotgun (WGS) entry which is preliminary data.</text>
</comment>
<dbReference type="GO" id="GO:0009982">
    <property type="term" value="F:pseudouridine synthase activity"/>
    <property type="evidence" value="ECO:0007669"/>
    <property type="project" value="InterPro"/>
</dbReference>
<dbReference type="PROSITE" id="PS01129">
    <property type="entry name" value="PSI_RLU"/>
    <property type="match status" value="1"/>
</dbReference>
<dbReference type="OrthoDB" id="9807829at2"/>
<dbReference type="InterPro" id="IPR006224">
    <property type="entry name" value="PsdUridine_synth_RluA-like_CS"/>
</dbReference>
<dbReference type="Gene3D" id="3.30.2350.10">
    <property type="entry name" value="Pseudouridine synthase"/>
    <property type="match status" value="1"/>
</dbReference>
<feature type="domain" description="Pseudouridine synthase RsuA/RluA-like" evidence="2">
    <location>
        <begin position="6"/>
        <end position="148"/>
    </location>
</feature>
<organism evidence="3 4">
    <name type="scientific">Thalassotalea litorea</name>
    <dbReference type="NCBI Taxonomy" id="2020715"/>
    <lineage>
        <taxon>Bacteria</taxon>
        <taxon>Pseudomonadati</taxon>
        <taxon>Pseudomonadota</taxon>
        <taxon>Gammaproteobacteria</taxon>
        <taxon>Alteromonadales</taxon>
        <taxon>Colwelliaceae</taxon>
        <taxon>Thalassotalea</taxon>
    </lineage>
</organism>
<evidence type="ECO:0000256" key="1">
    <source>
        <dbReference type="ARBA" id="ARBA00010876"/>
    </source>
</evidence>
<dbReference type="EMBL" id="VCBC01000004">
    <property type="protein sequence ID" value="TLU66887.1"/>
    <property type="molecule type" value="Genomic_DNA"/>
</dbReference>
<dbReference type="SUPFAM" id="SSF55120">
    <property type="entry name" value="Pseudouridine synthase"/>
    <property type="match status" value="1"/>
</dbReference>
<keyword evidence="4" id="KW-1185">Reference proteome</keyword>
<dbReference type="PANTHER" id="PTHR21600:SF87">
    <property type="entry name" value="RNA PSEUDOURIDYLATE SYNTHASE DOMAIN-CONTAINING PROTEIN 1"/>
    <property type="match status" value="1"/>
</dbReference>
<sequence>MFENDDFIVVSKPSGINFHDEDSIGQGFFNRYKRLYGELYPVHRLDKITSGILLMAKTPESARHLSELFANQKIGKVYIALASGKPKKKQGCVKGDMVKSRRGTYKLLRTQENPAITQFDSYSLSPGLRLYKLMPKTGKTHQLRVAMNSLGTAILGDPNYHAGDSGNFPTDRGYLHAVQISFNFRDEQFQFTDTIPTHDGKLFATYQDDIKQLLKL</sequence>
<dbReference type="InterPro" id="IPR006145">
    <property type="entry name" value="PsdUridine_synth_RsuA/RluA"/>
</dbReference>
<reference evidence="3 4" key="1">
    <citation type="submission" date="2019-05" db="EMBL/GenBank/DDBJ databases">
        <title>Genome sequences of Thalassotalea litorea 1K03283.</title>
        <authorList>
            <person name="Zhang D."/>
        </authorList>
    </citation>
    <scope>NUCLEOTIDE SEQUENCE [LARGE SCALE GENOMIC DNA]</scope>
    <source>
        <strain evidence="3 4">MCCC 1K03283</strain>
    </source>
</reference>
<dbReference type="GO" id="GO:0140098">
    <property type="term" value="F:catalytic activity, acting on RNA"/>
    <property type="evidence" value="ECO:0007669"/>
    <property type="project" value="UniProtKB-ARBA"/>
</dbReference>
<evidence type="ECO:0000313" key="4">
    <source>
        <dbReference type="Proteomes" id="UP000307790"/>
    </source>
</evidence>
<dbReference type="GO" id="GO:0000455">
    <property type="term" value="P:enzyme-directed rRNA pseudouridine synthesis"/>
    <property type="evidence" value="ECO:0007669"/>
    <property type="project" value="TreeGrafter"/>
</dbReference>
<dbReference type="CDD" id="cd02869">
    <property type="entry name" value="PseudoU_synth_RluA_like"/>
    <property type="match status" value="1"/>
</dbReference>
<dbReference type="PANTHER" id="PTHR21600">
    <property type="entry name" value="MITOCHONDRIAL RNA PSEUDOURIDINE SYNTHASE"/>
    <property type="match status" value="1"/>
</dbReference>
<dbReference type="Proteomes" id="UP000307790">
    <property type="component" value="Unassembled WGS sequence"/>
</dbReference>
<comment type="similarity">
    <text evidence="1">Belongs to the pseudouridine synthase RluA family.</text>
</comment>
<dbReference type="InterPro" id="IPR020103">
    <property type="entry name" value="PsdUridine_synth_cat_dom_sf"/>
</dbReference>
<proteinExistence type="inferred from homology"/>
<dbReference type="GO" id="GO:0003723">
    <property type="term" value="F:RNA binding"/>
    <property type="evidence" value="ECO:0007669"/>
    <property type="project" value="InterPro"/>
</dbReference>
<protein>
    <submittedName>
        <fullName evidence="3">RNA pseudouridine synthase</fullName>
    </submittedName>
</protein>
<evidence type="ECO:0000259" key="2">
    <source>
        <dbReference type="Pfam" id="PF00849"/>
    </source>
</evidence>
<evidence type="ECO:0000313" key="3">
    <source>
        <dbReference type="EMBL" id="TLU66887.1"/>
    </source>
</evidence>